<dbReference type="GO" id="GO:0006952">
    <property type="term" value="P:defense response"/>
    <property type="evidence" value="ECO:0007669"/>
    <property type="project" value="UniProtKB-KW"/>
</dbReference>
<dbReference type="SUPFAM" id="SSF52047">
    <property type="entry name" value="RNI-like"/>
    <property type="match status" value="1"/>
</dbReference>
<dbReference type="Proteomes" id="UP000288805">
    <property type="component" value="Unassembled WGS sequence"/>
</dbReference>
<protein>
    <submittedName>
        <fullName evidence="2">Putative disease resistance protein RGA3</fullName>
    </submittedName>
</protein>
<keyword evidence="1" id="KW-0611">Plant defense</keyword>
<evidence type="ECO:0000313" key="3">
    <source>
        <dbReference type="Proteomes" id="UP000288805"/>
    </source>
</evidence>
<proteinExistence type="predicted"/>
<evidence type="ECO:0000256" key="1">
    <source>
        <dbReference type="ARBA" id="ARBA00022821"/>
    </source>
</evidence>
<dbReference type="PANTHER" id="PTHR36766">
    <property type="entry name" value="PLANT BROAD-SPECTRUM MILDEW RESISTANCE PROTEIN RPW8"/>
    <property type="match status" value="1"/>
</dbReference>
<reference evidence="2 3" key="1">
    <citation type="journal article" date="2018" name="PLoS Genet.">
        <title>Population sequencing reveals clonal diversity and ancestral inbreeding in the grapevine cultivar Chardonnay.</title>
        <authorList>
            <person name="Roach M.J."/>
            <person name="Johnson D.L."/>
            <person name="Bohlmann J."/>
            <person name="van Vuuren H.J."/>
            <person name="Jones S.J."/>
            <person name="Pretorius I.S."/>
            <person name="Schmidt S.A."/>
            <person name="Borneman A.R."/>
        </authorList>
    </citation>
    <scope>NUCLEOTIDE SEQUENCE [LARGE SCALE GENOMIC DNA]</scope>
    <source>
        <strain evidence="3">cv. Chardonnay</strain>
        <tissue evidence="2">Leaf</tissue>
    </source>
</reference>
<gene>
    <name evidence="2" type="primary">RGA3_3</name>
    <name evidence="2" type="ORF">CK203_082782</name>
</gene>
<comment type="caution">
    <text evidence="2">The sequence shown here is derived from an EMBL/GenBank/DDBJ whole genome shotgun (WGS) entry which is preliminary data.</text>
</comment>
<dbReference type="OrthoDB" id="1436820at2759"/>
<dbReference type="AlphaFoldDB" id="A0A438DXR1"/>
<dbReference type="PANTHER" id="PTHR36766:SF61">
    <property type="entry name" value="NB-ARC DOMAIN DISEASE RESISTANCE PROTEIN"/>
    <property type="match status" value="1"/>
</dbReference>
<accession>A0A438DXR1</accession>
<dbReference type="EMBL" id="QGNW01001462">
    <property type="protein sequence ID" value="RVW40295.1"/>
    <property type="molecule type" value="Genomic_DNA"/>
</dbReference>
<sequence length="100" mass="11309">MLPRWLLHGPASIALHSITIRHCGNFRALPEERLQNLKSLHILEIEDCTQLSALPEGMDSLTALRELKIQGCPILLKRCKQGIGEDLNKIAHILSIYFGW</sequence>
<dbReference type="Gene3D" id="3.80.10.10">
    <property type="entry name" value="Ribonuclease Inhibitor"/>
    <property type="match status" value="1"/>
</dbReference>
<name>A0A438DXR1_VITVI</name>
<evidence type="ECO:0000313" key="2">
    <source>
        <dbReference type="EMBL" id="RVW40295.1"/>
    </source>
</evidence>
<dbReference type="InterPro" id="IPR032675">
    <property type="entry name" value="LRR_dom_sf"/>
</dbReference>
<organism evidence="2 3">
    <name type="scientific">Vitis vinifera</name>
    <name type="common">Grape</name>
    <dbReference type="NCBI Taxonomy" id="29760"/>
    <lineage>
        <taxon>Eukaryota</taxon>
        <taxon>Viridiplantae</taxon>
        <taxon>Streptophyta</taxon>
        <taxon>Embryophyta</taxon>
        <taxon>Tracheophyta</taxon>
        <taxon>Spermatophyta</taxon>
        <taxon>Magnoliopsida</taxon>
        <taxon>eudicotyledons</taxon>
        <taxon>Gunneridae</taxon>
        <taxon>Pentapetalae</taxon>
        <taxon>rosids</taxon>
        <taxon>Vitales</taxon>
        <taxon>Vitaceae</taxon>
        <taxon>Viteae</taxon>
        <taxon>Vitis</taxon>
    </lineage>
</organism>